<dbReference type="EMBL" id="RBAM01000010">
    <property type="protein sequence ID" value="RKN65888.1"/>
    <property type="molecule type" value="Genomic_DNA"/>
</dbReference>
<gene>
    <name evidence="9" type="ORF">D7231_24025</name>
</gene>
<keyword evidence="4" id="KW-0479">Metal-binding</keyword>
<dbReference type="Proteomes" id="UP000270343">
    <property type="component" value="Unassembled WGS sequence"/>
</dbReference>
<keyword evidence="3" id="KW-0949">S-adenosyl-L-methionine</keyword>
<dbReference type="SFLD" id="SFLDG01072">
    <property type="entry name" value="dehydrogenase_like"/>
    <property type="match status" value="1"/>
</dbReference>
<evidence type="ECO:0000256" key="3">
    <source>
        <dbReference type="ARBA" id="ARBA00022691"/>
    </source>
</evidence>
<dbReference type="InterPro" id="IPR007197">
    <property type="entry name" value="rSAM"/>
</dbReference>
<keyword evidence="5" id="KW-0408">Iron</keyword>
<dbReference type="GO" id="GO:0046872">
    <property type="term" value="F:metal ion binding"/>
    <property type="evidence" value="ECO:0007669"/>
    <property type="project" value="UniProtKB-KW"/>
</dbReference>
<dbReference type="SUPFAM" id="SSF102114">
    <property type="entry name" value="Radical SAM enzymes"/>
    <property type="match status" value="1"/>
</dbReference>
<protein>
    <submittedName>
        <fullName evidence="9">Radical SAM protein</fullName>
    </submittedName>
</protein>
<name>A0A3B0B0A0_9ACTN</name>
<dbReference type="OrthoDB" id="9782387at2"/>
<dbReference type="InterPro" id="IPR023867">
    <property type="entry name" value="Sulphatase_maturase_rSAM"/>
</dbReference>
<dbReference type="GO" id="GO:0016491">
    <property type="term" value="F:oxidoreductase activity"/>
    <property type="evidence" value="ECO:0007669"/>
    <property type="project" value="InterPro"/>
</dbReference>
<dbReference type="InterPro" id="IPR013785">
    <property type="entry name" value="Aldolase_TIM"/>
</dbReference>
<keyword evidence="2" id="KW-0004">4Fe-4S</keyword>
<evidence type="ECO:0000256" key="1">
    <source>
        <dbReference type="ARBA" id="ARBA00001966"/>
    </source>
</evidence>
<feature type="domain" description="Radical SAM core" evidence="8">
    <location>
        <begin position="34"/>
        <end position="190"/>
    </location>
</feature>
<evidence type="ECO:0000259" key="8">
    <source>
        <dbReference type="Pfam" id="PF04055"/>
    </source>
</evidence>
<keyword evidence="6" id="KW-0411">Iron-sulfur</keyword>
<dbReference type="InterPro" id="IPR058240">
    <property type="entry name" value="rSAM_sf"/>
</dbReference>
<dbReference type="SFLD" id="SFLDS00029">
    <property type="entry name" value="Radical_SAM"/>
    <property type="match status" value="1"/>
</dbReference>
<dbReference type="Pfam" id="PF04055">
    <property type="entry name" value="Radical_SAM"/>
    <property type="match status" value="1"/>
</dbReference>
<dbReference type="PROSITE" id="PS01305">
    <property type="entry name" value="MOAA_NIFB_PQQE"/>
    <property type="match status" value="1"/>
</dbReference>
<dbReference type="PANTHER" id="PTHR43273">
    <property type="entry name" value="ANAEROBIC SULFATASE-MATURATING ENZYME HOMOLOG ASLB-RELATED"/>
    <property type="match status" value="1"/>
</dbReference>
<reference evidence="9 10" key="1">
    <citation type="journal article" date="2015" name="Antonie Van Leeuwenhoek">
        <title>Streptomyces klenkii sp. nov., isolated from deep marine sediment.</title>
        <authorList>
            <person name="Veyisoglu A."/>
            <person name="Sahin N."/>
        </authorList>
    </citation>
    <scope>NUCLEOTIDE SEQUENCE [LARGE SCALE GENOMIC DNA]</scope>
    <source>
        <strain evidence="9 10">KCTC 29202</strain>
    </source>
</reference>
<evidence type="ECO:0000256" key="7">
    <source>
        <dbReference type="SAM" id="MobiDB-lite"/>
    </source>
</evidence>
<comment type="caution">
    <text evidence="9">The sequence shown here is derived from an EMBL/GenBank/DDBJ whole genome shotgun (WGS) entry which is preliminary data.</text>
</comment>
<evidence type="ECO:0000256" key="5">
    <source>
        <dbReference type="ARBA" id="ARBA00023004"/>
    </source>
</evidence>
<dbReference type="PANTHER" id="PTHR43273:SF8">
    <property type="entry name" value="RADICAL SAM DOMAIN PROTEIN"/>
    <property type="match status" value="1"/>
</dbReference>
<dbReference type="GO" id="GO:0051539">
    <property type="term" value="F:4 iron, 4 sulfur cluster binding"/>
    <property type="evidence" value="ECO:0007669"/>
    <property type="project" value="UniProtKB-KW"/>
</dbReference>
<sequence>MSTGAAAPRRDADHSARLPSGRTPWPSHLQLVVKVSKFCNLRCRYCYEFPSLGDRTAMSVPQVRTLIRHVGEWLADQPGREADFVWHGGEPLLMPGSFYHEVKQAQQEFLEPAGVPYANSVQTNLYRLTDDDITLMRDVFDEVGVSVDLVGGQRVNIAGRSAQPRILTHMQQLRDAGVPFGCITVLSRATAPHVAAIHRFFEDTDLGFRLLPIYRTGYAGQQAAHELEAAEIVEALKTVTDRWLSSDSFIRVEPIHGYAAHVLHALSGEQRSYYDKEHGETIFIVDTDGSVYSNGDAYDPALRHGNIFTETVPRMRRSPGFAEALRQSRRRVLDTCTGCRFHGSCTGFFSAESTPEQRWRDPLTGRLLCGVALPVQRYIEERLTALGLVDTVSRRLDRTLLQQRAVG</sequence>
<dbReference type="AlphaFoldDB" id="A0A3B0B0A0"/>
<accession>A0A3B0B0A0</accession>
<evidence type="ECO:0000313" key="9">
    <source>
        <dbReference type="EMBL" id="RKN65888.1"/>
    </source>
</evidence>
<evidence type="ECO:0000256" key="4">
    <source>
        <dbReference type="ARBA" id="ARBA00022723"/>
    </source>
</evidence>
<proteinExistence type="predicted"/>
<dbReference type="InterPro" id="IPR000385">
    <property type="entry name" value="MoaA_NifB_PqqE_Fe-S-bd_CS"/>
</dbReference>
<keyword evidence="10" id="KW-1185">Reference proteome</keyword>
<dbReference type="Gene3D" id="3.20.20.70">
    <property type="entry name" value="Aldolase class I"/>
    <property type="match status" value="1"/>
</dbReference>
<dbReference type="RefSeq" id="WP_120757614.1">
    <property type="nucleotide sequence ID" value="NZ_JBFADQ010000016.1"/>
</dbReference>
<evidence type="ECO:0000256" key="6">
    <source>
        <dbReference type="ARBA" id="ARBA00023014"/>
    </source>
</evidence>
<comment type="cofactor">
    <cofactor evidence="1">
        <name>[4Fe-4S] cluster</name>
        <dbReference type="ChEBI" id="CHEBI:49883"/>
    </cofactor>
</comment>
<feature type="region of interest" description="Disordered" evidence="7">
    <location>
        <begin position="1"/>
        <end position="21"/>
    </location>
</feature>
<dbReference type="SFLD" id="SFLDG01067">
    <property type="entry name" value="SPASM/twitch_domain_containing"/>
    <property type="match status" value="1"/>
</dbReference>
<evidence type="ECO:0000313" key="10">
    <source>
        <dbReference type="Proteomes" id="UP000270343"/>
    </source>
</evidence>
<organism evidence="9 10">
    <name type="scientific">Streptomyces klenkii</name>
    <dbReference type="NCBI Taxonomy" id="1420899"/>
    <lineage>
        <taxon>Bacteria</taxon>
        <taxon>Bacillati</taxon>
        <taxon>Actinomycetota</taxon>
        <taxon>Actinomycetes</taxon>
        <taxon>Kitasatosporales</taxon>
        <taxon>Streptomycetaceae</taxon>
        <taxon>Streptomyces</taxon>
    </lineage>
</organism>
<dbReference type="CDD" id="cd01335">
    <property type="entry name" value="Radical_SAM"/>
    <property type="match status" value="1"/>
</dbReference>
<evidence type="ECO:0000256" key="2">
    <source>
        <dbReference type="ARBA" id="ARBA00022485"/>
    </source>
</evidence>
<dbReference type="SFLD" id="SFLDG01386">
    <property type="entry name" value="main_SPASM_domain-containing"/>
    <property type="match status" value="1"/>
</dbReference>